<feature type="transmembrane region" description="Helical" evidence="8">
    <location>
        <begin position="134"/>
        <end position="154"/>
    </location>
</feature>
<comment type="similarity">
    <text evidence="2">Belongs to the binding-protein-dependent transport system permease family. FecCD subfamily.</text>
</comment>
<evidence type="ECO:0000256" key="3">
    <source>
        <dbReference type="ARBA" id="ARBA00022448"/>
    </source>
</evidence>
<comment type="subcellular location">
    <subcellularLocation>
        <location evidence="1">Cell membrane</location>
        <topology evidence="1">Multi-pass membrane protein</topology>
    </subcellularLocation>
</comment>
<dbReference type="PANTHER" id="PTHR30472">
    <property type="entry name" value="FERRIC ENTEROBACTIN TRANSPORT SYSTEM PERMEASE PROTEIN"/>
    <property type="match status" value="1"/>
</dbReference>
<dbReference type="CDD" id="cd06550">
    <property type="entry name" value="TM_ABC_iron-siderophores_like"/>
    <property type="match status" value="1"/>
</dbReference>
<evidence type="ECO:0000256" key="5">
    <source>
        <dbReference type="ARBA" id="ARBA00022692"/>
    </source>
</evidence>
<name>A0ABT9FN33_9BACL</name>
<keyword evidence="7 8" id="KW-0472">Membrane</keyword>
<dbReference type="InterPro" id="IPR000522">
    <property type="entry name" value="ABC_transptr_permease_BtuC"/>
</dbReference>
<keyword evidence="10" id="KW-1185">Reference proteome</keyword>
<evidence type="ECO:0000256" key="7">
    <source>
        <dbReference type="ARBA" id="ARBA00023136"/>
    </source>
</evidence>
<dbReference type="Proteomes" id="UP001241848">
    <property type="component" value="Unassembled WGS sequence"/>
</dbReference>
<dbReference type="EMBL" id="JAPCKK010000011">
    <property type="protein sequence ID" value="MDP4096142.1"/>
    <property type="molecule type" value="Genomic_DNA"/>
</dbReference>
<evidence type="ECO:0000256" key="2">
    <source>
        <dbReference type="ARBA" id="ARBA00007935"/>
    </source>
</evidence>
<sequence length="347" mass="36222">MDSSTNGKEEQLREQLWARPGAAMGIIVIGLAALLFIMALGIAVGAVRIPLRTVYEALFSFHPDNTNHQIIWDLRFPRVIAGALVGAAFAASGSIMQGMTRNPLADPGLLGINAGAAFALAICFAYLPHLSFNSMILVSFVGAGLGVILVFGLGRFSRGGLTPVRLALAGSAVSILLSSLSQGIALVNDVAQDMDFWIAGGVAGTQWDQLALTAPWIGGGLIVSLLLSRYISILSLGEDVALGLGLQTGLIKLAASVVVMILAGASVAMVGTIGFIGLVVPHVARFLVGKDYRWIIPTSAVIGSLLVVGADIAARLVNPPQETPAAAMIALIGVPYFLYLIRKEVRD</sequence>
<keyword evidence="3" id="KW-0813">Transport</keyword>
<keyword evidence="4" id="KW-1003">Cell membrane</keyword>
<evidence type="ECO:0000256" key="4">
    <source>
        <dbReference type="ARBA" id="ARBA00022475"/>
    </source>
</evidence>
<proteinExistence type="inferred from homology"/>
<feature type="transmembrane region" description="Helical" evidence="8">
    <location>
        <begin position="166"/>
        <end position="187"/>
    </location>
</feature>
<dbReference type="RefSeq" id="WP_305753768.1">
    <property type="nucleotide sequence ID" value="NZ_JAPCKK010000011.1"/>
</dbReference>
<evidence type="ECO:0000313" key="10">
    <source>
        <dbReference type="Proteomes" id="UP001241848"/>
    </source>
</evidence>
<comment type="caution">
    <text evidence="9">The sequence shown here is derived from an EMBL/GenBank/DDBJ whole genome shotgun (WGS) entry which is preliminary data.</text>
</comment>
<evidence type="ECO:0000256" key="6">
    <source>
        <dbReference type="ARBA" id="ARBA00022989"/>
    </source>
</evidence>
<feature type="transmembrane region" description="Helical" evidence="8">
    <location>
        <begin position="268"/>
        <end position="288"/>
    </location>
</feature>
<keyword evidence="6 8" id="KW-1133">Transmembrane helix</keyword>
<feature type="transmembrane region" description="Helical" evidence="8">
    <location>
        <begin position="21"/>
        <end position="47"/>
    </location>
</feature>
<feature type="transmembrane region" description="Helical" evidence="8">
    <location>
        <begin position="76"/>
        <end position="96"/>
    </location>
</feature>
<organism evidence="9 10">
    <name type="scientific">Paenibacillus zeirhizosphaerae</name>
    <dbReference type="NCBI Taxonomy" id="2987519"/>
    <lineage>
        <taxon>Bacteria</taxon>
        <taxon>Bacillati</taxon>
        <taxon>Bacillota</taxon>
        <taxon>Bacilli</taxon>
        <taxon>Bacillales</taxon>
        <taxon>Paenibacillaceae</taxon>
        <taxon>Paenibacillus</taxon>
    </lineage>
</organism>
<keyword evidence="5 8" id="KW-0812">Transmembrane</keyword>
<dbReference type="SUPFAM" id="SSF81345">
    <property type="entry name" value="ABC transporter involved in vitamin B12 uptake, BtuC"/>
    <property type="match status" value="1"/>
</dbReference>
<feature type="transmembrane region" description="Helical" evidence="8">
    <location>
        <begin position="207"/>
        <end position="228"/>
    </location>
</feature>
<evidence type="ECO:0000256" key="1">
    <source>
        <dbReference type="ARBA" id="ARBA00004651"/>
    </source>
</evidence>
<evidence type="ECO:0000256" key="8">
    <source>
        <dbReference type="SAM" id="Phobius"/>
    </source>
</evidence>
<feature type="transmembrane region" description="Helical" evidence="8">
    <location>
        <begin position="323"/>
        <end position="341"/>
    </location>
</feature>
<feature type="transmembrane region" description="Helical" evidence="8">
    <location>
        <begin position="240"/>
        <end position="262"/>
    </location>
</feature>
<accession>A0ABT9FN33</accession>
<dbReference type="InterPro" id="IPR037294">
    <property type="entry name" value="ABC_BtuC-like"/>
</dbReference>
<dbReference type="Gene3D" id="1.10.3470.10">
    <property type="entry name" value="ABC transporter involved in vitamin B12 uptake, BtuC"/>
    <property type="match status" value="1"/>
</dbReference>
<reference evidence="9 10" key="1">
    <citation type="submission" date="2022-10" db="EMBL/GenBank/DDBJ databases">
        <title>Paenibacillus description and whole genome data of maize root bacterial community.</title>
        <authorList>
            <person name="Marton D."/>
            <person name="Farkas M."/>
            <person name="Cserhati M."/>
        </authorList>
    </citation>
    <scope>NUCLEOTIDE SEQUENCE [LARGE SCALE GENOMIC DNA]</scope>
    <source>
        <strain evidence="9 10">P96</strain>
    </source>
</reference>
<feature type="transmembrane region" description="Helical" evidence="8">
    <location>
        <begin position="108"/>
        <end position="128"/>
    </location>
</feature>
<gene>
    <name evidence="9" type="ORF">OIN60_05080</name>
</gene>
<dbReference type="Pfam" id="PF01032">
    <property type="entry name" value="FecCD"/>
    <property type="match status" value="1"/>
</dbReference>
<evidence type="ECO:0000313" key="9">
    <source>
        <dbReference type="EMBL" id="MDP4096142.1"/>
    </source>
</evidence>
<protein>
    <submittedName>
        <fullName evidence="9">Iron ABC transporter permease</fullName>
    </submittedName>
</protein>
<dbReference type="PANTHER" id="PTHR30472:SF58">
    <property type="entry name" value="IRON(3+)-HYDROXAMATE IMPORT SYSTEM PERMEASE PROTEIN FHUB"/>
    <property type="match status" value="1"/>
</dbReference>
<feature type="transmembrane region" description="Helical" evidence="8">
    <location>
        <begin position="295"/>
        <end position="317"/>
    </location>
</feature>